<feature type="active site" description="Cysteine sulfenic acid (-SOH) intermediate" evidence="9">
    <location>
        <position position="51"/>
    </location>
</feature>
<feature type="disulfide bond" description="Interchain (with Cys-51); in linked form" evidence="9">
    <location>
        <position position="216"/>
    </location>
</feature>
<keyword evidence="13" id="KW-1185">Reference proteome</keyword>
<dbReference type="InterPro" id="IPR013766">
    <property type="entry name" value="Thioredoxin_domain"/>
</dbReference>
<dbReference type="FunFam" id="3.30.1020.10:FF:000002">
    <property type="entry name" value="Peroxiredoxin"/>
    <property type="match status" value="1"/>
</dbReference>
<dbReference type="SUPFAM" id="SSF52833">
    <property type="entry name" value="Thioredoxin-like"/>
    <property type="match status" value="1"/>
</dbReference>
<evidence type="ECO:0000313" key="12">
    <source>
        <dbReference type="EMBL" id="OQD58752.1"/>
    </source>
</evidence>
<evidence type="ECO:0000256" key="2">
    <source>
        <dbReference type="ARBA" id="ARBA00022559"/>
    </source>
</evidence>
<evidence type="ECO:0000256" key="3">
    <source>
        <dbReference type="ARBA" id="ARBA00022862"/>
    </source>
</evidence>
<keyword evidence="6 9" id="KW-0676">Redox-active center</keyword>
<gene>
    <name evidence="12" type="primary">prxS</name>
    <name evidence="12" type="ORF">MBBAR_10c00930</name>
</gene>
<keyword evidence="2 9" id="KW-0575">Peroxidase</keyword>
<evidence type="ECO:0000256" key="1">
    <source>
        <dbReference type="ARBA" id="ARBA00022490"/>
    </source>
</evidence>
<evidence type="ECO:0000256" key="8">
    <source>
        <dbReference type="ARBA" id="ARBA00064044"/>
    </source>
</evidence>
<comment type="subunit">
    <text evidence="8 9">Homodecamer. Pentamer of dimers that assemble into a ring structure.</text>
</comment>
<evidence type="ECO:0000259" key="11">
    <source>
        <dbReference type="PROSITE" id="PS51352"/>
    </source>
</evidence>
<evidence type="ECO:0000256" key="6">
    <source>
        <dbReference type="ARBA" id="ARBA00023284"/>
    </source>
</evidence>
<dbReference type="GO" id="GO:0045454">
    <property type="term" value="P:cell redox homeostasis"/>
    <property type="evidence" value="ECO:0007669"/>
    <property type="project" value="TreeGrafter"/>
</dbReference>
<dbReference type="Gene3D" id="3.30.1020.10">
    <property type="entry name" value="Antioxidant, Horf6, Chain A, domain2"/>
    <property type="match status" value="1"/>
</dbReference>
<name>A0A1V6N2D2_METAZ</name>
<proteinExistence type="inferred from homology"/>
<sequence>MNTEEKSLPLLGDDFPELNVQTTQGMMKLPDAFKDKWFILFSHPSDFTPVCTTEFVSFQKNYEKFKKLNCELIGLSVDQVFSHIKWIEWIKDNLDVGIEFPIIADTGAVASSLGIIHPGKGTTTVRSVFIVDNNGKIRTILHYPQEMGRNIEEILRIVKGLQTGDKNKVAMPANWPENEIVSDEVIIPPVPTMDAIKKRNKQRESGEISGYDWWFCHKKL</sequence>
<evidence type="ECO:0000256" key="7">
    <source>
        <dbReference type="ARBA" id="ARBA00025719"/>
    </source>
</evidence>
<evidence type="ECO:0000256" key="5">
    <source>
        <dbReference type="ARBA" id="ARBA00023157"/>
    </source>
</evidence>
<organism evidence="12 13">
    <name type="scientific">Methanobrevibacter arboriphilus JCM 13429 = DSM 1125</name>
    <dbReference type="NCBI Taxonomy" id="1300164"/>
    <lineage>
        <taxon>Archaea</taxon>
        <taxon>Methanobacteriati</taxon>
        <taxon>Methanobacteriota</taxon>
        <taxon>Methanomada group</taxon>
        <taxon>Methanobacteria</taxon>
        <taxon>Methanobacteriales</taxon>
        <taxon>Methanobacteriaceae</taxon>
        <taxon>Methanobrevibacter</taxon>
    </lineage>
</organism>
<feature type="domain" description="Thioredoxin" evidence="11">
    <location>
        <begin position="9"/>
        <end position="163"/>
    </location>
</feature>
<accession>A0A1V6N2D2</accession>
<dbReference type="GO" id="GO:0005829">
    <property type="term" value="C:cytosol"/>
    <property type="evidence" value="ECO:0007669"/>
    <property type="project" value="TreeGrafter"/>
</dbReference>
<dbReference type="PIRSF" id="PIRSF000239">
    <property type="entry name" value="AHPC"/>
    <property type="match status" value="1"/>
</dbReference>
<dbReference type="GO" id="GO:0006979">
    <property type="term" value="P:response to oxidative stress"/>
    <property type="evidence" value="ECO:0007669"/>
    <property type="project" value="TreeGrafter"/>
</dbReference>
<dbReference type="InterPro" id="IPR024706">
    <property type="entry name" value="Peroxiredoxin_AhpC-typ"/>
</dbReference>
<comment type="subcellular location">
    <subcellularLocation>
        <location evidence="9">Cytoplasm</location>
    </subcellularLocation>
</comment>
<keyword evidence="3 9" id="KW-0049">Antioxidant</keyword>
<dbReference type="RefSeq" id="WP_080460445.1">
    <property type="nucleotide sequence ID" value="NZ_JXMW01000010.1"/>
</dbReference>
<dbReference type="AlphaFoldDB" id="A0A1V6N2D2"/>
<protein>
    <recommendedName>
        <fullName evidence="9">Peroxiredoxin</fullName>
        <ecNumber evidence="9">1.11.1.24</ecNumber>
    </recommendedName>
    <alternativeName>
        <fullName evidence="9">Thioredoxin peroxidase</fullName>
    </alternativeName>
    <alternativeName>
        <fullName evidence="9">Thioredoxin-dependent peroxiredoxin</fullName>
    </alternativeName>
</protein>
<dbReference type="PANTHER" id="PTHR10681">
    <property type="entry name" value="THIOREDOXIN PEROXIDASE"/>
    <property type="match status" value="1"/>
</dbReference>
<dbReference type="EC" id="1.11.1.24" evidence="9"/>
<dbReference type="InterPro" id="IPR019479">
    <property type="entry name" value="Peroxiredoxin_C"/>
</dbReference>
<evidence type="ECO:0000256" key="9">
    <source>
        <dbReference type="HAMAP-Rule" id="MF_00401"/>
    </source>
</evidence>
<comment type="similarity">
    <text evidence="7 9">Belongs to the peroxiredoxin family. Prx6 subfamily.</text>
</comment>
<keyword evidence="1 9" id="KW-0963">Cytoplasm</keyword>
<comment type="miscellaneous">
    <text evidence="9">The active site is a conserved redox-active cysteine residue, the peroxidatic cysteine (C(P)), which makes the nucleophilic attack on the peroxide substrate. The peroxide oxidizes the C(P)-SH to cysteine sulfenic acid (C(P)-SOH), which then reacts with another cysteine residue, the resolving cysteine (C(R)), to form a disulfide bridge. The disulfide is subsequently reduced by an appropriate electron donor to complete the catalytic cycle. Although the primary sequence of this enzyme is similar to those of the 1-Cys Prx6 enzymes, its catalytic properties resemble those of the typical 2-Cys Prxs and C(R) is provided by the other dimeric subunit to form an intersubunit disulfide. The disulfide is subsequently reduced by thioredoxin.</text>
</comment>
<dbReference type="NCBIfam" id="NF009668">
    <property type="entry name" value="PRK13189.1"/>
    <property type="match status" value="1"/>
</dbReference>
<dbReference type="InterPro" id="IPR022915">
    <property type="entry name" value="Peroxiredoxin_TDXH"/>
</dbReference>
<dbReference type="InterPro" id="IPR045020">
    <property type="entry name" value="PRX_1cys"/>
</dbReference>
<dbReference type="GO" id="GO:0033554">
    <property type="term" value="P:cellular response to stress"/>
    <property type="evidence" value="ECO:0007669"/>
    <property type="project" value="TreeGrafter"/>
</dbReference>
<dbReference type="CDD" id="cd03016">
    <property type="entry name" value="PRX_1cys"/>
    <property type="match status" value="1"/>
</dbReference>
<dbReference type="PROSITE" id="PS51352">
    <property type="entry name" value="THIOREDOXIN_2"/>
    <property type="match status" value="1"/>
</dbReference>
<dbReference type="InterPro" id="IPR050217">
    <property type="entry name" value="Peroxiredoxin"/>
</dbReference>
<feature type="disulfide bond" description="Interchain (with Cys-216); in linked form" evidence="9">
    <location>
        <position position="51"/>
    </location>
</feature>
<dbReference type="Gene3D" id="3.40.30.10">
    <property type="entry name" value="Glutaredoxin"/>
    <property type="match status" value="1"/>
</dbReference>
<keyword evidence="4 9" id="KW-0560">Oxidoreductase</keyword>
<dbReference type="InterPro" id="IPR000866">
    <property type="entry name" value="AhpC/TSA"/>
</dbReference>
<reference evidence="12 13" key="1">
    <citation type="submission" date="2014-12" db="EMBL/GenBank/DDBJ databases">
        <title>Genome sequence of Methanobrevibacter arboriphilicus DH1, DSM1125.</title>
        <authorList>
            <person name="Poehlein A."/>
            <person name="Thauer R.K."/>
            <person name="Seedorf H."/>
            <person name="Daniel R."/>
        </authorList>
    </citation>
    <scope>NUCLEOTIDE SEQUENCE [LARGE SCALE GENOMIC DNA]</scope>
    <source>
        <strain evidence="12 13">DH1</strain>
    </source>
</reference>
<dbReference type="Pfam" id="PF10417">
    <property type="entry name" value="1-cysPrx_C"/>
    <property type="match status" value="1"/>
</dbReference>
<dbReference type="Proteomes" id="UP000191661">
    <property type="component" value="Unassembled WGS sequence"/>
</dbReference>
<dbReference type="HAMAP" id="MF_00401">
    <property type="entry name" value="Peroxiredoxin"/>
    <property type="match status" value="1"/>
</dbReference>
<evidence type="ECO:0000256" key="4">
    <source>
        <dbReference type="ARBA" id="ARBA00023002"/>
    </source>
</evidence>
<dbReference type="GO" id="GO:0008379">
    <property type="term" value="F:thioredoxin peroxidase activity"/>
    <property type="evidence" value="ECO:0007669"/>
    <property type="project" value="TreeGrafter"/>
</dbReference>
<feature type="active site" description="Cysteine sulfenic acid (-SOH) intermediate; for peroxidase activity" evidence="10">
    <location>
        <position position="51"/>
    </location>
</feature>
<keyword evidence="5 9" id="KW-1015">Disulfide bond</keyword>
<comment type="catalytic activity">
    <reaction evidence="9">
        <text>a hydroperoxide + [thioredoxin]-dithiol = an alcohol + [thioredoxin]-disulfide + H2O</text>
        <dbReference type="Rhea" id="RHEA:62620"/>
        <dbReference type="Rhea" id="RHEA-COMP:10698"/>
        <dbReference type="Rhea" id="RHEA-COMP:10700"/>
        <dbReference type="ChEBI" id="CHEBI:15377"/>
        <dbReference type="ChEBI" id="CHEBI:29950"/>
        <dbReference type="ChEBI" id="CHEBI:30879"/>
        <dbReference type="ChEBI" id="CHEBI:35924"/>
        <dbReference type="ChEBI" id="CHEBI:50058"/>
        <dbReference type="EC" id="1.11.1.24"/>
    </reaction>
</comment>
<evidence type="ECO:0000313" key="13">
    <source>
        <dbReference type="Proteomes" id="UP000191661"/>
    </source>
</evidence>
<dbReference type="GO" id="GO:0042744">
    <property type="term" value="P:hydrogen peroxide catabolic process"/>
    <property type="evidence" value="ECO:0007669"/>
    <property type="project" value="TreeGrafter"/>
</dbReference>
<dbReference type="PANTHER" id="PTHR10681:SF171">
    <property type="entry name" value="PEROXIREDOXIN 4"/>
    <property type="match status" value="1"/>
</dbReference>
<evidence type="ECO:0000256" key="10">
    <source>
        <dbReference type="PIRSR" id="PIRSR000239-1"/>
    </source>
</evidence>
<comment type="caution">
    <text evidence="9">Lacks conserved residue(s) required for the propagation of feature annotation.</text>
</comment>
<comment type="caution">
    <text evidence="12">The sequence shown here is derived from an EMBL/GenBank/DDBJ whole genome shotgun (WGS) entry which is preliminary data.</text>
</comment>
<comment type="function">
    <text evidence="9">Thiol-specific peroxidase that catalyzes the reduction of hydrogen peroxide and organic hydroperoxides to water and alcohols, respectively. Plays a role in cell protection against oxidative stress by detoxifying peroxides.</text>
</comment>
<dbReference type="Pfam" id="PF00578">
    <property type="entry name" value="AhpC-TSA"/>
    <property type="match status" value="1"/>
</dbReference>
<dbReference type="FunFam" id="3.40.30.10:FF:000011">
    <property type="entry name" value="Peroxiredoxin PRX1"/>
    <property type="match status" value="1"/>
</dbReference>
<dbReference type="EMBL" id="JXMW01000010">
    <property type="protein sequence ID" value="OQD58752.1"/>
    <property type="molecule type" value="Genomic_DNA"/>
</dbReference>
<feature type="binding site" evidence="9">
    <location>
        <position position="126"/>
    </location>
    <ligand>
        <name>substrate</name>
    </ligand>
</feature>
<dbReference type="InterPro" id="IPR036249">
    <property type="entry name" value="Thioredoxin-like_sf"/>
</dbReference>